<evidence type="ECO:0000259" key="9">
    <source>
        <dbReference type="Pfam" id="PF02729"/>
    </source>
</evidence>
<evidence type="ECO:0000256" key="3">
    <source>
        <dbReference type="ARBA" id="ARBA00022679"/>
    </source>
</evidence>
<comment type="catalytic activity">
    <reaction evidence="6 7">
        <text>carbamoyl phosphate + L-aspartate = N-carbamoyl-L-aspartate + phosphate + H(+)</text>
        <dbReference type="Rhea" id="RHEA:20013"/>
        <dbReference type="ChEBI" id="CHEBI:15378"/>
        <dbReference type="ChEBI" id="CHEBI:29991"/>
        <dbReference type="ChEBI" id="CHEBI:32814"/>
        <dbReference type="ChEBI" id="CHEBI:43474"/>
        <dbReference type="ChEBI" id="CHEBI:58228"/>
        <dbReference type="EC" id="2.1.3.2"/>
    </reaction>
</comment>
<feature type="binding site" evidence="7">
    <location>
        <position position="126"/>
    </location>
    <ligand>
        <name>carbamoyl phosphate</name>
        <dbReference type="ChEBI" id="CHEBI:58228"/>
    </ligand>
</feature>
<dbReference type="InterPro" id="IPR036901">
    <property type="entry name" value="Asp/Orn_carbamoylTrfase_sf"/>
</dbReference>
<evidence type="ECO:0000256" key="5">
    <source>
        <dbReference type="ARBA" id="ARBA00043884"/>
    </source>
</evidence>
<dbReference type="HAMAP" id="MF_00001">
    <property type="entry name" value="Asp_carb_tr"/>
    <property type="match status" value="1"/>
</dbReference>
<dbReference type="PROSITE" id="PS00097">
    <property type="entry name" value="CARBAMOYLTRANSFERASE"/>
    <property type="match status" value="1"/>
</dbReference>
<feature type="domain" description="Aspartate/ornithine carbamoyltransferase Asp/Orn-binding" evidence="8">
    <location>
        <begin position="145"/>
        <end position="287"/>
    </location>
</feature>
<feature type="binding site" evidence="7">
    <location>
        <position position="209"/>
    </location>
    <ligand>
        <name>L-aspartate</name>
        <dbReference type="ChEBI" id="CHEBI:29991"/>
    </ligand>
</feature>
<dbReference type="InterPro" id="IPR006130">
    <property type="entry name" value="Asp/Orn_carbamoylTrfase"/>
</dbReference>
<evidence type="ECO:0000256" key="6">
    <source>
        <dbReference type="ARBA" id="ARBA00048859"/>
    </source>
</evidence>
<dbReference type="NCBIfam" id="NF002032">
    <property type="entry name" value="PRK00856.1"/>
    <property type="match status" value="1"/>
</dbReference>
<dbReference type="PRINTS" id="PR00101">
    <property type="entry name" value="ATCASE"/>
</dbReference>
<dbReference type="NCBIfam" id="TIGR00670">
    <property type="entry name" value="asp_carb_tr"/>
    <property type="match status" value="1"/>
</dbReference>
<dbReference type="Proteomes" id="UP001596022">
    <property type="component" value="Unassembled WGS sequence"/>
</dbReference>
<evidence type="ECO:0000313" key="10">
    <source>
        <dbReference type="EMBL" id="MFC4617278.1"/>
    </source>
</evidence>
<dbReference type="PANTHER" id="PTHR45753:SF6">
    <property type="entry name" value="ASPARTATE CARBAMOYLTRANSFERASE"/>
    <property type="match status" value="1"/>
</dbReference>
<dbReference type="SUPFAM" id="SSF53671">
    <property type="entry name" value="Aspartate/ornithine carbamoyltransferase"/>
    <property type="match status" value="1"/>
</dbReference>
<feature type="binding site" evidence="7">
    <location>
        <position position="129"/>
    </location>
    <ligand>
        <name>carbamoyl phosphate</name>
        <dbReference type="ChEBI" id="CHEBI:58228"/>
    </ligand>
</feature>
<dbReference type="Pfam" id="PF02729">
    <property type="entry name" value="OTCace_N"/>
    <property type="match status" value="1"/>
</dbReference>
<feature type="binding site" evidence="7">
    <location>
        <position position="98"/>
    </location>
    <ligand>
        <name>carbamoyl phosphate</name>
        <dbReference type="ChEBI" id="CHEBI:58228"/>
    </ligand>
</feature>
<evidence type="ECO:0000259" key="8">
    <source>
        <dbReference type="Pfam" id="PF00185"/>
    </source>
</evidence>
<dbReference type="EC" id="2.1.3.2" evidence="7"/>
<feature type="binding site" evidence="7">
    <location>
        <position position="159"/>
    </location>
    <ligand>
        <name>L-aspartate</name>
        <dbReference type="ChEBI" id="CHEBI:29991"/>
    </ligand>
</feature>
<dbReference type="PANTHER" id="PTHR45753">
    <property type="entry name" value="ORNITHINE CARBAMOYLTRANSFERASE, MITOCHONDRIAL"/>
    <property type="match status" value="1"/>
</dbReference>
<dbReference type="Pfam" id="PF00185">
    <property type="entry name" value="OTCace"/>
    <property type="match status" value="1"/>
</dbReference>
<evidence type="ECO:0000256" key="7">
    <source>
        <dbReference type="HAMAP-Rule" id="MF_00001"/>
    </source>
</evidence>
<comment type="subunit">
    <text evidence="7">Heterododecamer (2C3:3R2) of six catalytic PyrB chains organized as two trimers (C3), and six regulatory PyrI chains organized as three dimers (R2).</text>
</comment>
<accession>A0ABV9GH92</accession>
<dbReference type="PRINTS" id="PR00100">
    <property type="entry name" value="AOTCASE"/>
</dbReference>
<proteinExistence type="inferred from homology"/>
<organism evidence="10 11">
    <name type="scientific">Camelliibacillus cellulosilyticus</name>
    <dbReference type="NCBI Taxonomy" id="2174486"/>
    <lineage>
        <taxon>Bacteria</taxon>
        <taxon>Bacillati</taxon>
        <taxon>Bacillota</taxon>
        <taxon>Bacilli</taxon>
        <taxon>Bacillales</taxon>
        <taxon>Sporolactobacillaceae</taxon>
        <taxon>Camelliibacillus</taxon>
    </lineage>
</organism>
<evidence type="ECO:0000313" key="11">
    <source>
        <dbReference type="Proteomes" id="UP001596022"/>
    </source>
</evidence>
<keyword evidence="11" id="KW-1185">Reference proteome</keyword>
<dbReference type="GO" id="GO:0004070">
    <property type="term" value="F:aspartate carbamoyltransferase activity"/>
    <property type="evidence" value="ECO:0007669"/>
    <property type="project" value="UniProtKB-EC"/>
</dbReference>
<evidence type="ECO:0000256" key="4">
    <source>
        <dbReference type="ARBA" id="ARBA00022975"/>
    </source>
</evidence>
<dbReference type="InterPro" id="IPR006131">
    <property type="entry name" value="Asp_carbamoyltransf_Asp/Orn-bd"/>
</dbReference>
<feature type="binding site" evidence="7">
    <location>
        <position position="251"/>
    </location>
    <ligand>
        <name>carbamoyl phosphate</name>
        <dbReference type="ChEBI" id="CHEBI:58228"/>
    </ligand>
</feature>
<dbReference type="Gene3D" id="3.40.50.1370">
    <property type="entry name" value="Aspartate/ornithine carbamoyltransferase"/>
    <property type="match status" value="2"/>
</dbReference>
<keyword evidence="4 7" id="KW-0665">Pyrimidine biosynthesis</keyword>
<keyword evidence="3 7" id="KW-0808">Transferase</keyword>
<evidence type="ECO:0000256" key="2">
    <source>
        <dbReference type="ARBA" id="ARBA00008896"/>
    </source>
</evidence>
<feature type="binding site" evidence="7">
    <location>
        <position position="49"/>
    </location>
    <ligand>
        <name>carbamoyl phosphate</name>
        <dbReference type="ChEBI" id="CHEBI:58228"/>
    </ligand>
</feature>
<gene>
    <name evidence="7" type="primary">pyrB</name>
    <name evidence="10" type="ORF">ACFO4N_00885</name>
</gene>
<sequence length="306" mass="34515">MPHLLHLSDWPIPSIHHLLDRAEAITDGHVSPKSNDFVVNLFFEPSTRTHYSFEVAEKRLGMHVLHFDHDTSSTKKGETLYDTLRFFEEIGARIAVIRHPDESFYNDLKDRLSLSIINGGDGAGHHPTQSLLDLLTIRQEFGKIEGLTIAFIGDLRHSRVAHSNAEILTKMGATVLLSGPPEWQTAQCPGKLVSIDEAIRRADVVNMLRIQSERHKGEIDMSAAAYHKAYGLTLEREKLMKPDAIIMHPAPFNRNVEIADDLVECPRSRIFKQMHNGVPVRMAVLEWALGAVNDNHKEEVFSWAIS</sequence>
<protein>
    <recommendedName>
        <fullName evidence="7">Aspartate carbamoyltransferase</fullName>
        <ecNumber evidence="7">2.1.3.2</ecNumber>
    </recommendedName>
    <alternativeName>
        <fullName evidence="7">Aspartate transcarbamylase</fullName>
        <shortName evidence="7">ATCase</shortName>
    </alternativeName>
</protein>
<feature type="domain" description="Aspartate/ornithine carbamoyltransferase carbamoyl-P binding" evidence="9">
    <location>
        <begin position="3"/>
        <end position="139"/>
    </location>
</feature>
<dbReference type="InterPro" id="IPR006132">
    <property type="entry name" value="Asp/Orn_carbamoyltranf_P-bd"/>
</dbReference>
<dbReference type="InterPro" id="IPR002082">
    <property type="entry name" value="Asp_carbamoyltransf"/>
</dbReference>
<name>A0ABV9GH92_9BACL</name>
<dbReference type="EMBL" id="JBHSFW010000001">
    <property type="protein sequence ID" value="MFC4617278.1"/>
    <property type="molecule type" value="Genomic_DNA"/>
</dbReference>
<evidence type="ECO:0000256" key="1">
    <source>
        <dbReference type="ARBA" id="ARBA00004852"/>
    </source>
</evidence>
<comment type="caution">
    <text evidence="10">The sequence shown here is derived from an EMBL/GenBank/DDBJ whole genome shotgun (WGS) entry which is preliminary data.</text>
</comment>
<comment type="pathway">
    <text evidence="1 7">Pyrimidine metabolism; UMP biosynthesis via de novo pathway; (S)-dihydroorotate from bicarbonate: step 2/3.</text>
</comment>
<dbReference type="RefSeq" id="WP_376844333.1">
    <property type="nucleotide sequence ID" value="NZ_JBHSFW010000001.1"/>
</dbReference>
<feature type="binding site" evidence="7">
    <location>
        <position position="76"/>
    </location>
    <ligand>
        <name>L-aspartate</name>
        <dbReference type="ChEBI" id="CHEBI:29991"/>
    </ligand>
</feature>
<feature type="binding site" evidence="7">
    <location>
        <position position="250"/>
    </location>
    <ligand>
        <name>carbamoyl phosphate</name>
        <dbReference type="ChEBI" id="CHEBI:58228"/>
    </ligand>
</feature>
<comment type="similarity">
    <text evidence="2 7">Belongs to the aspartate/ornithine carbamoyltransferase superfamily. ATCase family.</text>
</comment>
<reference evidence="11" key="1">
    <citation type="journal article" date="2019" name="Int. J. Syst. Evol. Microbiol.">
        <title>The Global Catalogue of Microorganisms (GCM) 10K type strain sequencing project: providing services to taxonomists for standard genome sequencing and annotation.</title>
        <authorList>
            <consortium name="The Broad Institute Genomics Platform"/>
            <consortium name="The Broad Institute Genome Sequencing Center for Infectious Disease"/>
            <person name="Wu L."/>
            <person name="Ma J."/>
        </authorList>
    </citation>
    <scope>NUCLEOTIDE SEQUENCE [LARGE SCALE GENOMIC DNA]</scope>
    <source>
        <strain evidence="11">CGMCC 1.16306</strain>
    </source>
</reference>
<comment type="function">
    <text evidence="5 7">Catalyzes the condensation of carbamoyl phosphate and aspartate to form carbamoyl aspartate and inorganic phosphate, the committed step in the de novo pyrimidine nucleotide biosynthesis pathway.</text>
</comment>
<feature type="binding site" evidence="7">
    <location>
        <position position="48"/>
    </location>
    <ligand>
        <name>carbamoyl phosphate</name>
        <dbReference type="ChEBI" id="CHEBI:58228"/>
    </ligand>
</feature>